<protein>
    <submittedName>
        <fullName evidence="3">Uncharacterized protein</fullName>
    </submittedName>
</protein>
<sequence>MEPWIFLPLKRYMCTINTSKSWGVKQVTRSNLGPAVELLKEQIQNADFIAVSVQCTGSHGAPWQRILGFDSSECAYYKAKDRAERFQLLHFT</sequence>
<dbReference type="OMA" id="MCTINTS"/>
<dbReference type="InterPro" id="IPR006941">
    <property type="entry name" value="RNase_CAF1"/>
</dbReference>
<dbReference type="GO" id="GO:0003723">
    <property type="term" value="F:RNA binding"/>
    <property type="evidence" value="ECO:0007669"/>
    <property type="project" value="TreeGrafter"/>
</dbReference>
<evidence type="ECO:0000256" key="2">
    <source>
        <dbReference type="ARBA" id="ARBA00008372"/>
    </source>
</evidence>
<comment type="similarity">
    <text evidence="2">Belongs to the CAF1 family.</text>
</comment>
<evidence type="ECO:0000256" key="1">
    <source>
        <dbReference type="ARBA" id="ARBA00001968"/>
    </source>
</evidence>
<dbReference type="SUPFAM" id="SSF53098">
    <property type="entry name" value="Ribonuclease H-like"/>
    <property type="match status" value="1"/>
</dbReference>
<dbReference type="InterPro" id="IPR051181">
    <property type="entry name" value="CAF1_poly(A)_ribonucleases"/>
</dbReference>
<organism evidence="3 4">
    <name type="scientific">Taxus chinensis</name>
    <name type="common">Chinese yew</name>
    <name type="synonym">Taxus wallichiana var. chinensis</name>
    <dbReference type="NCBI Taxonomy" id="29808"/>
    <lineage>
        <taxon>Eukaryota</taxon>
        <taxon>Viridiplantae</taxon>
        <taxon>Streptophyta</taxon>
        <taxon>Embryophyta</taxon>
        <taxon>Tracheophyta</taxon>
        <taxon>Spermatophyta</taxon>
        <taxon>Pinopsida</taxon>
        <taxon>Pinidae</taxon>
        <taxon>Conifers II</taxon>
        <taxon>Cupressales</taxon>
        <taxon>Taxaceae</taxon>
        <taxon>Taxus</taxon>
    </lineage>
</organism>
<dbReference type="InterPro" id="IPR036397">
    <property type="entry name" value="RNaseH_sf"/>
</dbReference>
<dbReference type="Gene3D" id="3.30.420.10">
    <property type="entry name" value="Ribonuclease H-like superfamily/Ribonuclease H"/>
    <property type="match status" value="1"/>
</dbReference>
<dbReference type="AlphaFoldDB" id="A0AA38FM78"/>
<gene>
    <name evidence="3" type="ORF">KI387_010748</name>
</gene>
<feature type="non-terminal residue" evidence="3">
    <location>
        <position position="92"/>
    </location>
</feature>
<dbReference type="PANTHER" id="PTHR15092">
    <property type="entry name" value="POLY A -SPECIFIC RIBONUCLEASE/TARGET OF EGR1, MEMBER 1"/>
    <property type="match status" value="1"/>
</dbReference>
<evidence type="ECO:0000313" key="3">
    <source>
        <dbReference type="EMBL" id="KAH9306344.1"/>
    </source>
</evidence>
<dbReference type="PANTHER" id="PTHR15092:SF42">
    <property type="entry name" value="POLY(A)-SPECIFIC RIBONUCLEASE PARN-LIKE"/>
    <property type="match status" value="1"/>
</dbReference>
<evidence type="ECO:0000313" key="4">
    <source>
        <dbReference type="Proteomes" id="UP000824469"/>
    </source>
</evidence>
<name>A0AA38FM78_TAXCH</name>
<dbReference type="Pfam" id="PF04857">
    <property type="entry name" value="CAF1"/>
    <property type="match status" value="1"/>
</dbReference>
<keyword evidence="4" id="KW-1185">Reference proteome</keyword>
<proteinExistence type="inferred from homology"/>
<dbReference type="InterPro" id="IPR012337">
    <property type="entry name" value="RNaseH-like_sf"/>
</dbReference>
<dbReference type="Proteomes" id="UP000824469">
    <property type="component" value="Unassembled WGS sequence"/>
</dbReference>
<dbReference type="GO" id="GO:0000175">
    <property type="term" value="F:3'-5'-RNA exonuclease activity"/>
    <property type="evidence" value="ECO:0007669"/>
    <property type="project" value="TreeGrafter"/>
</dbReference>
<dbReference type="EMBL" id="JAHRHJ020000008">
    <property type="protein sequence ID" value="KAH9306344.1"/>
    <property type="molecule type" value="Genomic_DNA"/>
</dbReference>
<accession>A0AA38FM78</accession>
<comment type="cofactor">
    <cofactor evidence="1">
        <name>a divalent metal cation</name>
        <dbReference type="ChEBI" id="CHEBI:60240"/>
    </cofactor>
</comment>
<comment type="caution">
    <text evidence="3">The sequence shown here is derived from an EMBL/GenBank/DDBJ whole genome shotgun (WGS) entry which is preliminary data.</text>
</comment>
<reference evidence="3 4" key="1">
    <citation type="journal article" date="2021" name="Nat. Plants">
        <title>The Taxus genome provides insights into paclitaxel biosynthesis.</title>
        <authorList>
            <person name="Xiong X."/>
            <person name="Gou J."/>
            <person name="Liao Q."/>
            <person name="Li Y."/>
            <person name="Zhou Q."/>
            <person name="Bi G."/>
            <person name="Li C."/>
            <person name="Du R."/>
            <person name="Wang X."/>
            <person name="Sun T."/>
            <person name="Guo L."/>
            <person name="Liang H."/>
            <person name="Lu P."/>
            <person name="Wu Y."/>
            <person name="Zhang Z."/>
            <person name="Ro D.K."/>
            <person name="Shang Y."/>
            <person name="Huang S."/>
            <person name="Yan J."/>
        </authorList>
    </citation>
    <scope>NUCLEOTIDE SEQUENCE [LARGE SCALE GENOMIC DNA]</scope>
    <source>
        <strain evidence="3">Ta-2019</strain>
    </source>
</reference>